<accession>A0ABQ9GCR0</accession>
<protein>
    <submittedName>
        <fullName evidence="2">Uncharacterized protein</fullName>
    </submittedName>
</protein>
<reference evidence="2 3" key="1">
    <citation type="submission" date="2023-02" db="EMBL/GenBank/DDBJ databases">
        <title>LHISI_Scaffold_Assembly.</title>
        <authorList>
            <person name="Stuart O.P."/>
            <person name="Cleave R."/>
            <person name="Magrath M.J.L."/>
            <person name="Mikheyev A.S."/>
        </authorList>
    </citation>
    <scope>NUCLEOTIDE SEQUENCE [LARGE SCALE GENOMIC DNA]</scope>
    <source>
        <strain evidence="2">Daus_M_001</strain>
        <tissue evidence="2">Leg muscle</tissue>
    </source>
</reference>
<organism evidence="2 3">
    <name type="scientific">Dryococelus australis</name>
    <dbReference type="NCBI Taxonomy" id="614101"/>
    <lineage>
        <taxon>Eukaryota</taxon>
        <taxon>Metazoa</taxon>
        <taxon>Ecdysozoa</taxon>
        <taxon>Arthropoda</taxon>
        <taxon>Hexapoda</taxon>
        <taxon>Insecta</taxon>
        <taxon>Pterygota</taxon>
        <taxon>Neoptera</taxon>
        <taxon>Polyneoptera</taxon>
        <taxon>Phasmatodea</taxon>
        <taxon>Verophasmatodea</taxon>
        <taxon>Anareolatae</taxon>
        <taxon>Phasmatidae</taxon>
        <taxon>Eurycanthinae</taxon>
        <taxon>Dryococelus</taxon>
    </lineage>
</organism>
<keyword evidence="3" id="KW-1185">Reference proteome</keyword>
<dbReference type="EMBL" id="JARBHB010000013">
    <property type="protein sequence ID" value="KAJ8870171.1"/>
    <property type="molecule type" value="Genomic_DNA"/>
</dbReference>
<proteinExistence type="predicted"/>
<sequence length="563" mass="63499">MRERTCSVFAPRLHQGEQEQYANVLRFPFRCPFAHFIFSSLLVNEALIPPNQTVVNAARTSKNEEVIGLSRCSGTIAAIARNDSGKPWEPEMRWANQQSNPLSPPEYESIVHTASSTGTRQLNGGADEKHIATPHRPPNQRLVTNWPAGSPAKDRKKTVCWHLRQLDVRFRSRTVRPSWCWFAKYETLRFLQPQAKDKADRFFVFCACTEHSPKPNCVLAFTTTGCPFPFKNCEAFVVLVRQTDSSSSAHVPNIHLNQTVCWHLRQLDVRFRSRTVRPSWCWFAKYETLRFLQPQAKDKADRFFVFCACTEHSPKPNCVLAFTTTGCPFPFKNCAAFVVLVRQSSCHSLSFSRREDWHRCKVARCVNGTSEVGAYSRSLSLSLSRVVPRCRAADKRHFQVVALRLATLRCVMSQFSFPACVADRFRRISHGRDEIQPIRALTLQTVVDSVARATNTGCDARNQRRGIRSISSLKTIFFPLPLLVKLFFFWGRGGLVVRILASHLGEPGSITGGVAPGFSHVGIVPYDAVGRRVFSGISRFPHPCIPTLLHTHLTLISSQGPLC</sequence>
<evidence type="ECO:0000313" key="2">
    <source>
        <dbReference type="EMBL" id="KAJ8870171.1"/>
    </source>
</evidence>
<gene>
    <name evidence="2" type="ORF">PR048_029184</name>
</gene>
<evidence type="ECO:0000256" key="1">
    <source>
        <dbReference type="SAM" id="MobiDB-lite"/>
    </source>
</evidence>
<dbReference type="Proteomes" id="UP001159363">
    <property type="component" value="Chromosome 12"/>
</dbReference>
<feature type="region of interest" description="Disordered" evidence="1">
    <location>
        <begin position="130"/>
        <end position="150"/>
    </location>
</feature>
<name>A0ABQ9GCR0_9NEOP</name>
<comment type="caution">
    <text evidence="2">The sequence shown here is derived from an EMBL/GenBank/DDBJ whole genome shotgun (WGS) entry which is preliminary data.</text>
</comment>
<evidence type="ECO:0000313" key="3">
    <source>
        <dbReference type="Proteomes" id="UP001159363"/>
    </source>
</evidence>